<protein>
    <submittedName>
        <fullName evidence="2">Uncharacterized protein</fullName>
    </submittedName>
</protein>
<evidence type="ECO:0000313" key="2">
    <source>
        <dbReference type="EMBL" id="CAI5447448.1"/>
    </source>
</evidence>
<dbReference type="EMBL" id="CANHGI010000004">
    <property type="protein sequence ID" value="CAI5447448.1"/>
    <property type="molecule type" value="Genomic_DNA"/>
</dbReference>
<comment type="caution">
    <text evidence="2">The sequence shown here is derived from an EMBL/GenBank/DDBJ whole genome shotgun (WGS) entry which is preliminary data.</text>
</comment>
<organism evidence="2 3">
    <name type="scientific">Caenorhabditis angaria</name>
    <dbReference type="NCBI Taxonomy" id="860376"/>
    <lineage>
        <taxon>Eukaryota</taxon>
        <taxon>Metazoa</taxon>
        <taxon>Ecdysozoa</taxon>
        <taxon>Nematoda</taxon>
        <taxon>Chromadorea</taxon>
        <taxon>Rhabditida</taxon>
        <taxon>Rhabditina</taxon>
        <taxon>Rhabditomorpha</taxon>
        <taxon>Rhabditoidea</taxon>
        <taxon>Rhabditidae</taxon>
        <taxon>Peloderinae</taxon>
        <taxon>Caenorhabditis</taxon>
    </lineage>
</organism>
<proteinExistence type="predicted"/>
<evidence type="ECO:0000313" key="3">
    <source>
        <dbReference type="Proteomes" id="UP001152747"/>
    </source>
</evidence>
<accession>A0A9P1INA2</accession>
<keyword evidence="1" id="KW-1133">Transmembrane helix</keyword>
<gene>
    <name evidence="2" type="ORF">CAMP_LOCUS10085</name>
</gene>
<keyword evidence="3" id="KW-1185">Reference proteome</keyword>
<feature type="transmembrane region" description="Helical" evidence="1">
    <location>
        <begin position="65"/>
        <end position="82"/>
    </location>
</feature>
<keyword evidence="1" id="KW-0812">Transmembrane</keyword>
<name>A0A9P1INA2_9PELO</name>
<keyword evidence="1" id="KW-0472">Membrane</keyword>
<dbReference type="AlphaFoldDB" id="A0A9P1INA2"/>
<sequence length="85" mass="9856">MTEKSITAFDVNDSIQELDRDINEAEAHETIGGMFLNMFNVFKDYEYGPAHPKSSSEFDVFESEIQFFVVFAVFLGLLFVYNRQK</sequence>
<dbReference type="Proteomes" id="UP001152747">
    <property type="component" value="Unassembled WGS sequence"/>
</dbReference>
<reference evidence="2" key="1">
    <citation type="submission" date="2022-11" db="EMBL/GenBank/DDBJ databases">
        <authorList>
            <person name="Kikuchi T."/>
        </authorList>
    </citation>
    <scope>NUCLEOTIDE SEQUENCE</scope>
    <source>
        <strain evidence="2">PS1010</strain>
    </source>
</reference>
<evidence type="ECO:0000256" key="1">
    <source>
        <dbReference type="SAM" id="Phobius"/>
    </source>
</evidence>